<dbReference type="InterPro" id="IPR016187">
    <property type="entry name" value="CTDL_fold"/>
</dbReference>
<evidence type="ECO:0000313" key="2">
    <source>
        <dbReference type="EMBL" id="HED09668.1"/>
    </source>
</evidence>
<sequence>MKPPKILLTILFILVQFCLTPDIYANNLSVANISLTGKNAASDYVQVQFDLSWENSWRDDVNHDGVWIFIKFRVGAGDWTHATLAATGHSLPGGDSLLVGNTGSTGKGAFIYRAASGSGNVSYSSVQLRWSYGLDGVNDNDLVTVKVFGVEMVYVPRGQFYLGDVNANNAYNNFYTYGTDGPYQVTSESAITVGTSSGNLYYAADVSGGGDQSGPIPVDFPKGYDSFWSMKYEITQGQYTDFLNTLTRSQQNTRTETDVSTDAITNIYVMTNSQTVSQKNNIVCPSSGNGTFYPVTFSCSTPDYAANYLSADDVAAYLDWAALRPITELEFEKACRGQGAVVQDEFAWGSTTYGEITGFVGTDGSGTETKSPTTGTVNLNFVAGNISGPVRVGIFAASANGGSYTRENAGASYWGIMELSGNVSEMTVTVGTSYGRGFAGEPGDGALDGNGDANSTSWSVYAYGNRGGAYNYASNSSISVAEVSSRADAAYGVGSGNSTRDVGYGGRGGR</sequence>
<gene>
    <name evidence="2" type="ORF">ENJ10_03185</name>
</gene>
<evidence type="ECO:0000259" key="1">
    <source>
        <dbReference type="Pfam" id="PF03781"/>
    </source>
</evidence>
<reference evidence="2" key="1">
    <citation type="journal article" date="2020" name="mSystems">
        <title>Genome- and Community-Level Interaction Insights into Carbon Utilization and Element Cycling Functions of Hydrothermarchaeota in Hydrothermal Sediment.</title>
        <authorList>
            <person name="Zhou Z."/>
            <person name="Liu Y."/>
            <person name="Xu W."/>
            <person name="Pan J."/>
            <person name="Luo Z.H."/>
            <person name="Li M."/>
        </authorList>
    </citation>
    <scope>NUCLEOTIDE SEQUENCE [LARGE SCALE GENOMIC DNA]</scope>
    <source>
        <strain evidence="2">HyVt-456</strain>
    </source>
</reference>
<dbReference type="AlphaFoldDB" id="A0A7V1LKF8"/>
<dbReference type="InterPro" id="IPR005532">
    <property type="entry name" value="SUMF_dom"/>
</dbReference>
<dbReference type="Gene3D" id="3.90.1580.10">
    <property type="entry name" value="paralog of FGE (formylglycine-generating enzyme)"/>
    <property type="match status" value="1"/>
</dbReference>
<name>A0A7V1LKF8_CALAY</name>
<dbReference type="Proteomes" id="UP000886005">
    <property type="component" value="Unassembled WGS sequence"/>
</dbReference>
<dbReference type="Pfam" id="PF03781">
    <property type="entry name" value="FGE-sulfatase"/>
    <property type="match status" value="1"/>
</dbReference>
<dbReference type="SUPFAM" id="SSF56436">
    <property type="entry name" value="C-type lectin-like"/>
    <property type="match status" value="1"/>
</dbReference>
<comment type="caution">
    <text evidence="2">The sequence shown here is derived from an EMBL/GenBank/DDBJ whole genome shotgun (WGS) entry which is preliminary data.</text>
</comment>
<proteinExistence type="predicted"/>
<accession>A0A7V1LKF8</accession>
<protein>
    <recommendedName>
        <fullName evidence="1">Sulfatase-modifying factor enzyme-like domain-containing protein</fullName>
    </recommendedName>
</protein>
<feature type="domain" description="Sulfatase-modifying factor enzyme-like" evidence="1">
    <location>
        <begin position="225"/>
        <end position="432"/>
    </location>
</feature>
<dbReference type="InterPro" id="IPR042095">
    <property type="entry name" value="SUMF_sf"/>
</dbReference>
<organism evidence="2">
    <name type="scientific">Caldithrix abyssi</name>
    <dbReference type="NCBI Taxonomy" id="187145"/>
    <lineage>
        <taxon>Bacteria</taxon>
        <taxon>Pseudomonadati</taxon>
        <taxon>Calditrichota</taxon>
        <taxon>Calditrichia</taxon>
        <taxon>Calditrichales</taxon>
        <taxon>Calditrichaceae</taxon>
        <taxon>Caldithrix</taxon>
    </lineage>
</organism>
<dbReference type="EMBL" id="DRLD01000087">
    <property type="protein sequence ID" value="HED09668.1"/>
    <property type="molecule type" value="Genomic_DNA"/>
</dbReference>